<dbReference type="EMBL" id="GG687015">
    <property type="protein sequence ID" value="EEQ97624.1"/>
    <property type="molecule type" value="Genomic_DNA"/>
</dbReference>
<organism evidence="2">
    <name type="scientific">Perkinsus marinus (strain ATCC 50983 / TXsc)</name>
    <dbReference type="NCBI Taxonomy" id="423536"/>
    <lineage>
        <taxon>Eukaryota</taxon>
        <taxon>Sar</taxon>
        <taxon>Alveolata</taxon>
        <taxon>Perkinsozoa</taxon>
        <taxon>Perkinsea</taxon>
        <taxon>Perkinsida</taxon>
        <taxon>Perkinsidae</taxon>
        <taxon>Perkinsus</taxon>
    </lineage>
</organism>
<proteinExistence type="predicted"/>
<name>C5M046_PERM5</name>
<gene>
    <name evidence="1" type="ORF">Pmar_PMAR007473</name>
</gene>
<reference evidence="1 2" key="1">
    <citation type="submission" date="2008-07" db="EMBL/GenBank/DDBJ databases">
        <authorList>
            <person name="El-Sayed N."/>
            <person name="Caler E."/>
            <person name="Inman J."/>
            <person name="Amedeo P."/>
            <person name="Hass B."/>
            <person name="Wortman J."/>
        </authorList>
    </citation>
    <scope>NUCLEOTIDE SEQUENCE [LARGE SCALE GENOMIC DNA]</scope>
    <source>
        <strain evidence="2">ATCC 50983 / TXsc</strain>
    </source>
</reference>
<dbReference type="InParanoid" id="C5M046"/>
<dbReference type="RefSeq" id="XP_002764907.1">
    <property type="nucleotide sequence ID" value="XM_002764861.1"/>
</dbReference>
<evidence type="ECO:0000313" key="1">
    <source>
        <dbReference type="EMBL" id="EEQ97624.1"/>
    </source>
</evidence>
<sequence>MPATRDCPTQMSALLRQGYLQQRHDSAPIIPDHSTKILAILNAMSSSDESKVKDYDALDIQTLRDIPKYLLAWYDHITRMIHKKPTIGYPVEEVNLVQRIRMPESIMYCPMQGIQCTIHDVLEAASFQVILHLDIMENTEVHLVAAILPTDESELRQAV</sequence>
<accession>C5M046</accession>
<keyword evidence="2" id="KW-1185">Reference proteome</keyword>
<protein>
    <submittedName>
        <fullName evidence="1">Uncharacterized protein</fullName>
    </submittedName>
</protein>
<evidence type="ECO:0000313" key="2">
    <source>
        <dbReference type="Proteomes" id="UP000007800"/>
    </source>
</evidence>
<dbReference type="Proteomes" id="UP000007800">
    <property type="component" value="Unassembled WGS sequence"/>
</dbReference>
<dbReference type="AlphaFoldDB" id="C5M046"/>
<dbReference type="GeneID" id="9036826"/>